<name>A0A1D1XGE9_9ARAE</name>
<reference evidence="7" key="1">
    <citation type="submission" date="2015-07" db="EMBL/GenBank/DDBJ databases">
        <title>Transcriptome Assembly of Anthurium amnicola.</title>
        <authorList>
            <person name="Suzuki J."/>
        </authorList>
    </citation>
    <scope>NUCLEOTIDE SEQUENCE</scope>
</reference>
<dbReference type="GO" id="GO:0003677">
    <property type="term" value="F:DNA binding"/>
    <property type="evidence" value="ECO:0007669"/>
    <property type="project" value="UniProtKB-KW"/>
</dbReference>
<dbReference type="InterPro" id="IPR015300">
    <property type="entry name" value="DNA-bd_pseudobarrel_sf"/>
</dbReference>
<dbReference type="GO" id="GO:0005634">
    <property type="term" value="C:nucleus"/>
    <property type="evidence" value="ECO:0007669"/>
    <property type="project" value="UniProtKB-SubCell"/>
</dbReference>
<dbReference type="AlphaFoldDB" id="A0A1D1XGE9"/>
<comment type="subcellular location">
    <subcellularLocation>
        <location evidence="1">Nucleus</location>
    </subcellularLocation>
</comment>
<feature type="non-terminal residue" evidence="7">
    <location>
        <position position="1"/>
    </location>
</feature>
<organism evidence="7">
    <name type="scientific">Anthurium amnicola</name>
    <dbReference type="NCBI Taxonomy" id="1678845"/>
    <lineage>
        <taxon>Eukaryota</taxon>
        <taxon>Viridiplantae</taxon>
        <taxon>Streptophyta</taxon>
        <taxon>Embryophyta</taxon>
        <taxon>Tracheophyta</taxon>
        <taxon>Spermatophyta</taxon>
        <taxon>Magnoliopsida</taxon>
        <taxon>Liliopsida</taxon>
        <taxon>Araceae</taxon>
        <taxon>Pothoideae</taxon>
        <taxon>Potheae</taxon>
        <taxon>Anthurium</taxon>
    </lineage>
</organism>
<evidence type="ECO:0000313" key="7">
    <source>
        <dbReference type="EMBL" id="JAT41470.1"/>
    </source>
</evidence>
<evidence type="ECO:0000256" key="2">
    <source>
        <dbReference type="ARBA" id="ARBA00023015"/>
    </source>
</evidence>
<gene>
    <name evidence="7" type="ORF">g.90749</name>
</gene>
<dbReference type="EMBL" id="GDJX01026466">
    <property type="protein sequence ID" value="JAT41470.1"/>
    <property type="molecule type" value="Transcribed_RNA"/>
</dbReference>
<accession>A0A1D1XGE9</accession>
<feature type="region of interest" description="Disordered" evidence="6">
    <location>
        <begin position="203"/>
        <end position="228"/>
    </location>
</feature>
<feature type="compositionally biased region" description="Low complexity" evidence="6">
    <location>
        <begin position="40"/>
        <end position="53"/>
    </location>
</feature>
<feature type="region of interest" description="Disordered" evidence="6">
    <location>
        <begin position="1"/>
        <end position="78"/>
    </location>
</feature>
<evidence type="ECO:0000256" key="4">
    <source>
        <dbReference type="ARBA" id="ARBA00023163"/>
    </source>
</evidence>
<keyword evidence="4" id="KW-0804">Transcription</keyword>
<keyword evidence="3" id="KW-0238">DNA-binding</keyword>
<keyword evidence="5" id="KW-0539">Nucleus</keyword>
<evidence type="ECO:0000256" key="1">
    <source>
        <dbReference type="ARBA" id="ARBA00004123"/>
    </source>
</evidence>
<evidence type="ECO:0000256" key="6">
    <source>
        <dbReference type="SAM" id="MobiDB-lite"/>
    </source>
</evidence>
<evidence type="ECO:0000256" key="5">
    <source>
        <dbReference type="ARBA" id="ARBA00023242"/>
    </source>
</evidence>
<keyword evidence="2" id="KW-0805">Transcription regulation</keyword>
<sequence length="228" mass="25135">QPAPGAPQPAAPPARARQPLSPQHRQPVPGAPQPTPDAPPLSLQQCSCSSQHQMQEAAAGSPHSARAQQRRPQQPFPLPLRPCGLCPVLDLRISVSDPRTRENPKAFLEVTYGQSSRSMKVMNTHRSVTSCHEESVLQLPRSYGSHYSDFFASLKWSRLHQLTIPGYLVSKHDLGAKESIALHDPCGRSWPVDVHRTWELAGKASSPEETTSEMEMHPSSSWLEVVIQ</sequence>
<protein>
    <submittedName>
        <fullName evidence="7">Uncharacterized protein</fullName>
    </submittedName>
</protein>
<dbReference type="SUPFAM" id="SSF101936">
    <property type="entry name" value="DNA-binding pseudobarrel domain"/>
    <property type="match status" value="1"/>
</dbReference>
<feature type="compositionally biased region" description="Pro residues" evidence="6">
    <location>
        <begin position="1"/>
        <end position="12"/>
    </location>
</feature>
<proteinExistence type="predicted"/>
<feature type="compositionally biased region" description="Pro residues" evidence="6">
    <location>
        <begin position="29"/>
        <end position="39"/>
    </location>
</feature>
<evidence type="ECO:0000256" key="3">
    <source>
        <dbReference type="ARBA" id="ARBA00023125"/>
    </source>
</evidence>